<evidence type="ECO:0000313" key="12">
    <source>
        <dbReference type="Proteomes" id="UP000609121"/>
    </source>
</evidence>
<evidence type="ECO:0000256" key="9">
    <source>
        <dbReference type="RuleBase" id="RU369079"/>
    </source>
</evidence>
<feature type="transmembrane region" description="Helical" evidence="9">
    <location>
        <begin position="15"/>
        <end position="38"/>
    </location>
</feature>
<feature type="transmembrane region" description="Helical" evidence="9">
    <location>
        <begin position="92"/>
        <end position="111"/>
    </location>
</feature>
<keyword evidence="12" id="KW-1185">Reference proteome</keyword>
<comment type="function">
    <text evidence="9">Part of the tripartite ATP-independent periplasmic (TRAP) transport system.</text>
</comment>
<accession>A0A8J6Z1P7</accession>
<dbReference type="AlphaFoldDB" id="A0A8J6Z1P7"/>
<dbReference type="InterPro" id="IPR007387">
    <property type="entry name" value="TRAP_DctQ"/>
</dbReference>
<evidence type="ECO:0000256" key="4">
    <source>
        <dbReference type="ARBA" id="ARBA00022519"/>
    </source>
</evidence>
<evidence type="ECO:0000256" key="7">
    <source>
        <dbReference type="ARBA" id="ARBA00023136"/>
    </source>
</evidence>
<dbReference type="RefSeq" id="WP_193185300.1">
    <property type="nucleotide sequence ID" value="NZ_JACVXA010000065.1"/>
</dbReference>
<proteinExistence type="inferred from homology"/>
<dbReference type="EMBL" id="JACVXA010000065">
    <property type="protein sequence ID" value="MBE3639966.1"/>
    <property type="molecule type" value="Genomic_DNA"/>
</dbReference>
<organism evidence="11 12">
    <name type="scientific">Mangrovicoccus algicola</name>
    <dbReference type="NCBI Taxonomy" id="2771008"/>
    <lineage>
        <taxon>Bacteria</taxon>
        <taxon>Pseudomonadati</taxon>
        <taxon>Pseudomonadota</taxon>
        <taxon>Alphaproteobacteria</taxon>
        <taxon>Rhodobacterales</taxon>
        <taxon>Paracoccaceae</taxon>
        <taxon>Mangrovicoccus</taxon>
    </lineage>
</organism>
<reference evidence="11" key="1">
    <citation type="submission" date="2020-09" db="EMBL/GenBank/DDBJ databases">
        <title>A novel bacterium of genus Mangrovicoccus, isolated from South China Sea.</title>
        <authorList>
            <person name="Huang H."/>
            <person name="Mo K."/>
            <person name="Hu Y."/>
        </authorList>
    </citation>
    <scope>NUCLEOTIDE SEQUENCE</scope>
    <source>
        <strain evidence="11">HB182678</strain>
    </source>
</reference>
<evidence type="ECO:0000256" key="2">
    <source>
        <dbReference type="ARBA" id="ARBA00022448"/>
    </source>
</evidence>
<evidence type="ECO:0000256" key="5">
    <source>
        <dbReference type="ARBA" id="ARBA00022692"/>
    </source>
</evidence>
<keyword evidence="2 9" id="KW-0813">Transport</keyword>
<feature type="transmembrane region" description="Helical" evidence="9">
    <location>
        <begin position="131"/>
        <end position="149"/>
    </location>
</feature>
<evidence type="ECO:0000256" key="3">
    <source>
        <dbReference type="ARBA" id="ARBA00022475"/>
    </source>
</evidence>
<dbReference type="GO" id="GO:0015740">
    <property type="term" value="P:C4-dicarboxylate transport"/>
    <property type="evidence" value="ECO:0007669"/>
    <property type="project" value="TreeGrafter"/>
</dbReference>
<dbReference type="Pfam" id="PF04290">
    <property type="entry name" value="DctQ"/>
    <property type="match status" value="1"/>
</dbReference>
<keyword evidence="6 9" id="KW-1133">Transmembrane helix</keyword>
<dbReference type="Proteomes" id="UP000609121">
    <property type="component" value="Unassembled WGS sequence"/>
</dbReference>
<dbReference type="GO" id="GO:0022857">
    <property type="term" value="F:transmembrane transporter activity"/>
    <property type="evidence" value="ECO:0007669"/>
    <property type="project" value="UniProtKB-UniRule"/>
</dbReference>
<keyword evidence="5 9" id="KW-0812">Transmembrane</keyword>
<comment type="similarity">
    <text evidence="8 9">Belongs to the TRAP transporter small permease family.</text>
</comment>
<feature type="transmembrane region" description="Helical" evidence="9">
    <location>
        <begin position="53"/>
        <end position="71"/>
    </location>
</feature>
<evidence type="ECO:0000313" key="11">
    <source>
        <dbReference type="EMBL" id="MBE3639966.1"/>
    </source>
</evidence>
<dbReference type="GO" id="GO:0005886">
    <property type="term" value="C:plasma membrane"/>
    <property type="evidence" value="ECO:0007669"/>
    <property type="project" value="UniProtKB-SubCell"/>
</dbReference>
<feature type="domain" description="Tripartite ATP-independent periplasmic transporters DctQ component" evidence="10">
    <location>
        <begin position="29"/>
        <end position="148"/>
    </location>
</feature>
<comment type="caution">
    <text evidence="11">The sequence shown here is derived from an EMBL/GenBank/DDBJ whole genome shotgun (WGS) entry which is preliminary data.</text>
</comment>
<evidence type="ECO:0000259" key="10">
    <source>
        <dbReference type="Pfam" id="PF04290"/>
    </source>
</evidence>
<comment type="subunit">
    <text evidence="9">The complex comprises the extracytoplasmic solute receptor protein and the two transmembrane proteins.</text>
</comment>
<dbReference type="PANTHER" id="PTHR35011">
    <property type="entry name" value="2,3-DIKETO-L-GULONATE TRAP TRANSPORTER SMALL PERMEASE PROTEIN YIAM"/>
    <property type="match status" value="1"/>
</dbReference>
<gene>
    <name evidence="11" type="ORF">ICN82_17315</name>
</gene>
<comment type="subcellular location">
    <subcellularLocation>
        <location evidence="1 9">Cell inner membrane</location>
        <topology evidence="1 9">Multi-pass membrane protein</topology>
    </subcellularLocation>
</comment>
<sequence>MARGDAFRRAADRAIAVLTAVVVTVFSVMMALVFVQVIDRFVPAFGWFWTEELVRMLLIWSVMLGLPVVLYRHEEILVEILPLPEGLTVWRLRLAAALGAVFLALLAWSGVEFTQRSGAFASPTLGIARAWLYAPIPLGAALGIVALAIRPRLGEGRTLA</sequence>
<name>A0A8J6Z1P7_9RHOB</name>
<dbReference type="PANTHER" id="PTHR35011:SF2">
    <property type="entry name" value="2,3-DIKETO-L-GULONATE TRAP TRANSPORTER SMALL PERMEASE PROTEIN YIAM"/>
    <property type="match status" value="1"/>
</dbReference>
<evidence type="ECO:0000256" key="1">
    <source>
        <dbReference type="ARBA" id="ARBA00004429"/>
    </source>
</evidence>
<evidence type="ECO:0000256" key="6">
    <source>
        <dbReference type="ARBA" id="ARBA00022989"/>
    </source>
</evidence>
<evidence type="ECO:0000256" key="8">
    <source>
        <dbReference type="ARBA" id="ARBA00038436"/>
    </source>
</evidence>
<keyword evidence="3" id="KW-1003">Cell membrane</keyword>
<protein>
    <recommendedName>
        <fullName evidence="9">TRAP transporter small permease protein</fullName>
    </recommendedName>
</protein>
<keyword evidence="7 9" id="KW-0472">Membrane</keyword>
<keyword evidence="4 9" id="KW-0997">Cell inner membrane</keyword>
<dbReference type="InterPro" id="IPR055348">
    <property type="entry name" value="DctQ"/>
</dbReference>